<dbReference type="PANTHER" id="PTHR37165">
    <property type="entry name" value="PEPTIDASE U56 FAMILY"/>
    <property type="match status" value="1"/>
</dbReference>
<dbReference type="Gene3D" id="3.30.2320.10">
    <property type="entry name" value="hypothetical protein PF0899 domain"/>
    <property type="match status" value="1"/>
</dbReference>
<dbReference type="InterPro" id="IPR007544">
    <property type="entry name" value="ENCAP"/>
</dbReference>
<comment type="similarity">
    <text evidence="2">Belongs to the encapsulin family. Family 1 subfamily.</text>
</comment>
<comment type="caution">
    <text evidence="4">The sequence shown here is derived from an EMBL/GenBank/DDBJ whole genome shotgun (WGS) entry which is preliminary data.</text>
</comment>
<dbReference type="Proteomes" id="UP001523401">
    <property type="component" value="Unassembled WGS sequence"/>
</dbReference>
<proteinExistence type="inferred from homology"/>
<accession>A0ABT1CGZ6</accession>
<keyword evidence="5" id="KW-1185">Reference proteome</keyword>
<evidence type="ECO:0000256" key="3">
    <source>
        <dbReference type="ARBA" id="ARBA00033787"/>
    </source>
</evidence>
<protein>
    <submittedName>
        <fullName evidence="4">Bacteriocin family protein</fullName>
    </submittedName>
</protein>
<evidence type="ECO:0000256" key="1">
    <source>
        <dbReference type="ARBA" id="ARBA00033738"/>
    </source>
</evidence>
<dbReference type="RefSeq" id="WP_252849359.1">
    <property type="nucleotide sequence ID" value="NZ_BAPW01000028.1"/>
</dbReference>
<name>A0ABT1CGZ6_9PROT</name>
<sequence length="274" mass="29766">MNNLHRELAPISDAAWAQIEAEAKRTIRRHLAGRRIVDCNGPHGNDFAAVDTGRLNGLQNPADGITAALRDVQPLVQFQVPFTLKRTEIDAVERGALDSDWEPVKIAARKIAFCEDRAIFSGYRAAGIRGLRESASADVLTLPEDARDYAQVISEALNTLRLSGVGGPYSIVLGAQAYLAVTSGDDEGYPVQKHLESLIDGKIIWAPAIEGAFVLSGRGGDYAIEIGEDFSIGYLDHTADAVRLYLQESFTFRVLTTEAVIALDMARGNKQITN</sequence>
<dbReference type="InterPro" id="IPR051429">
    <property type="entry name" value="Encapsulin_nc"/>
</dbReference>
<dbReference type="NCBIfam" id="NF041155">
    <property type="entry name" value="encap_f1"/>
    <property type="match status" value="1"/>
</dbReference>
<keyword evidence="3" id="KW-1284">Encapsulin nanocompartment</keyword>
<dbReference type="EMBL" id="JAMXQU010000005">
    <property type="protein sequence ID" value="MCO6160125.1"/>
    <property type="molecule type" value="Genomic_DNA"/>
</dbReference>
<dbReference type="PIRSF" id="PIRSF019254">
    <property type="entry name" value="CFP29"/>
    <property type="match status" value="1"/>
</dbReference>
<dbReference type="PANTHER" id="PTHR37165:SF1">
    <property type="entry name" value="TYPE 1 ENCAPSULIN SHELL PROTEIN"/>
    <property type="match status" value="1"/>
</dbReference>
<gene>
    <name evidence="4" type="ORF">NF685_08800</name>
</gene>
<comment type="subcellular location">
    <subcellularLocation>
        <location evidence="1">Encapsulin nanocompartment</location>
    </subcellularLocation>
</comment>
<evidence type="ECO:0000313" key="5">
    <source>
        <dbReference type="Proteomes" id="UP001523401"/>
    </source>
</evidence>
<evidence type="ECO:0000313" key="4">
    <source>
        <dbReference type="EMBL" id="MCO6160125.1"/>
    </source>
</evidence>
<organism evidence="4 5">
    <name type="scientific">Asaia lannensis NBRC 102526</name>
    <dbReference type="NCBI Taxonomy" id="1307926"/>
    <lineage>
        <taxon>Bacteria</taxon>
        <taxon>Pseudomonadati</taxon>
        <taxon>Pseudomonadota</taxon>
        <taxon>Alphaproteobacteria</taxon>
        <taxon>Acetobacterales</taxon>
        <taxon>Acetobacteraceae</taxon>
        <taxon>Asaia</taxon>
    </lineage>
</organism>
<evidence type="ECO:0000256" key="2">
    <source>
        <dbReference type="ARBA" id="ARBA00033743"/>
    </source>
</evidence>
<reference evidence="4 5" key="1">
    <citation type="submission" date="2022-06" db="EMBL/GenBank/DDBJ databases">
        <title>Whole-genome of Asaia lannensis strain LMG 27011T.</title>
        <authorList>
            <person name="Sombolestani A."/>
        </authorList>
    </citation>
    <scope>NUCLEOTIDE SEQUENCE [LARGE SCALE GENOMIC DNA]</scope>
    <source>
        <strain evidence="4 5">NBRC 102526</strain>
    </source>
</reference>
<dbReference type="Pfam" id="PF04454">
    <property type="entry name" value="Linocin_M18"/>
    <property type="match status" value="1"/>
</dbReference>
<dbReference type="Gene3D" id="3.30.2400.30">
    <property type="match status" value="1"/>
</dbReference>